<keyword evidence="1 2" id="KW-0597">Phosphoprotein</keyword>
<dbReference type="AlphaFoldDB" id="A0A0F0CK90"/>
<name>A0A0F0CK90_9BACT</name>
<sequence length="122" mass="13531">MDTLKNQKKIVVADDNANICELLQTGLERAGYVTACVENGLELINYLKNNQDIDAVILDLVMPERGGISVFETIRSISPASIIIIYTGYTDYKNSVYCRAADAFIEKTDGLARILEVLNELL</sequence>
<proteinExistence type="predicted"/>
<feature type="modified residue" description="4-aspartylphosphate" evidence="2">
    <location>
        <position position="59"/>
    </location>
</feature>
<reference evidence="4 5" key="1">
    <citation type="submission" date="2015-02" db="EMBL/GenBank/DDBJ databases">
        <title>Single-cell genomics of uncultivated deep-branching MTB reveals a conserved set of magnetosome genes.</title>
        <authorList>
            <person name="Kolinko S."/>
            <person name="Richter M."/>
            <person name="Glockner F.O."/>
            <person name="Brachmann A."/>
            <person name="Schuler D."/>
        </authorList>
    </citation>
    <scope>NUCLEOTIDE SEQUENCE [LARGE SCALE GENOMIC DNA]</scope>
    <source>
        <strain evidence="4">SKK-01</strain>
    </source>
</reference>
<gene>
    <name evidence="4" type="ORF">OMAG_002429</name>
</gene>
<feature type="domain" description="Response regulatory" evidence="3">
    <location>
        <begin position="9"/>
        <end position="122"/>
    </location>
</feature>
<dbReference type="InterPro" id="IPR011006">
    <property type="entry name" value="CheY-like_superfamily"/>
</dbReference>
<evidence type="ECO:0000256" key="2">
    <source>
        <dbReference type="PROSITE-ProRule" id="PRU00169"/>
    </source>
</evidence>
<evidence type="ECO:0000313" key="5">
    <source>
        <dbReference type="Proteomes" id="UP000033428"/>
    </source>
</evidence>
<dbReference type="InterPro" id="IPR001789">
    <property type="entry name" value="Sig_transdc_resp-reg_receiver"/>
</dbReference>
<dbReference type="GO" id="GO:0000160">
    <property type="term" value="P:phosphorelay signal transduction system"/>
    <property type="evidence" value="ECO:0007669"/>
    <property type="project" value="InterPro"/>
</dbReference>
<dbReference type="PANTHER" id="PTHR44591:SF3">
    <property type="entry name" value="RESPONSE REGULATORY DOMAIN-CONTAINING PROTEIN"/>
    <property type="match status" value="1"/>
</dbReference>
<organism evidence="4 5">
    <name type="scientific">Candidatus Omnitrophus magneticus</name>
    <dbReference type="NCBI Taxonomy" id="1609969"/>
    <lineage>
        <taxon>Bacteria</taxon>
        <taxon>Pseudomonadati</taxon>
        <taxon>Candidatus Omnitrophota</taxon>
        <taxon>Candidatus Omnitrophus</taxon>
    </lineage>
</organism>
<keyword evidence="5" id="KW-1185">Reference proteome</keyword>
<evidence type="ECO:0000256" key="1">
    <source>
        <dbReference type="ARBA" id="ARBA00022553"/>
    </source>
</evidence>
<evidence type="ECO:0000259" key="3">
    <source>
        <dbReference type="PROSITE" id="PS50110"/>
    </source>
</evidence>
<dbReference type="SUPFAM" id="SSF52172">
    <property type="entry name" value="CheY-like"/>
    <property type="match status" value="1"/>
</dbReference>
<dbReference type="Gene3D" id="3.40.50.2300">
    <property type="match status" value="1"/>
</dbReference>
<dbReference type="EMBL" id="JYNY01000497">
    <property type="protein sequence ID" value="KJJ83708.1"/>
    <property type="molecule type" value="Genomic_DNA"/>
</dbReference>
<dbReference type="SMART" id="SM00448">
    <property type="entry name" value="REC"/>
    <property type="match status" value="1"/>
</dbReference>
<dbReference type="Pfam" id="PF00072">
    <property type="entry name" value="Response_reg"/>
    <property type="match status" value="1"/>
</dbReference>
<dbReference type="PANTHER" id="PTHR44591">
    <property type="entry name" value="STRESS RESPONSE REGULATOR PROTEIN 1"/>
    <property type="match status" value="1"/>
</dbReference>
<comment type="caution">
    <text evidence="4">The sequence shown here is derived from an EMBL/GenBank/DDBJ whole genome shotgun (WGS) entry which is preliminary data.</text>
</comment>
<evidence type="ECO:0000313" key="4">
    <source>
        <dbReference type="EMBL" id="KJJ83708.1"/>
    </source>
</evidence>
<dbReference type="PROSITE" id="PS50110">
    <property type="entry name" value="RESPONSE_REGULATORY"/>
    <property type="match status" value="1"/>
</dbReference>
<protein>
    <submittedName>
        <fullName evidence="4">Signal transduction response regulator, receiver region domain protein</fullName>
    </submittedName>
</protein>
<dbReference type="InterPro" id="IPR050595">
    <property type="entry name" value="Bact_response_regulator"/>
</dbReference>
<accession>A0A0F0CK90</accession>
<dbReference type="Proteomes" id="UP000033428">
    <property type="component" value="Unassembled WGS sequence"/>
</dbReference>